<evidence type="ECO:0000256" key="3">
    <source>
        <dbReference type="ARBA" id="ARBA00022946"/>
    </source>
</evidence>
<organism evidence="7">
    <name type="scientific">Dermatophagoides farinae</name>
    <name type="common">American house dust mite</name>
    <dbReference type="NCBI Taxonomy" id="6954"/>
    <lineage>
        <taxon>Eukaryota</taxon>
        <taxon>Metazoa</taxon>
        <taxon>Ecdysozoa</taxon>
        <taxon>Arthropoda</taxon>
        <taxon>Chelicerata</taxon>
        <taxon>Arachnida</taxon>
        <taxon>Acari</taxon>
        <taxon>Acariformes</taxon>
        <taxon>Sarcoptiformes</taxon>
        <taxon>Astigmata</taxon>
        <taxon>Psoroptidia</taxon>
        <taxon>Analgoidea</taxon>
        <taxon>Pyroglyphidae</taxon>
        <taxon>Dermatophagoidinae</taxon>
        <taxon>Dermatophagoides</taxon>
    </lineage>
</organism>
<dbReference type="CDD" id="cd20272">
    <property type="entry name" value="Complex1_LYR_MIEF1-MP"/>
    <property type="match status" value="1"/>
</dbReference>
<name>A0A9D4SEX5_DERFA</name>
<accession>A0A9D4SEX5</accession>
<keyword evidence="3" id="KW-0809">Transit peptide</keyword>
<evidence type="ECO:0000259" key="6">
    <source>
        <dbReference type="Pfam" id="PF05347"/>
    </source>
</evidence>
<reference evidence="7" key="2">
    <citation type="journal article" date="2021" name="World Allergy Organ. J.">
        <title>Chromosome-level assembly of Dermatophagoides farinae genome and transcriptome reveals two novel allergens Der f 37 and Der f 39.</title>
        <authorList>
            <person name="Chen J."/>
            <person name="Cai Z."/>
            <person name="Fan D."/>
            <person name="Hu J."/>
            <person name="Hou Y."/>
            <person name="He Y."/>
            <person name="Zhang Z."/>
            <person name="Zhao Z."/>
            <person name="Gao P."/>
            <person name="Hu W."/>
            <person name="Sun J."/>
            <person name="Li J."/>
            <person name="Ji K."/>
        </authorList>
    </citation>
    <scope>NUCLEOTIDE SEQUENCE</scope>
    <source>
        <strain evidence="7">JKM2019</strain>
    </source>
</reference>
<dbReference type="Pfam" id="PF00472">
    <property type="entry name" value="RF-1"/>
    <property type="match status" value="1"/>
</dbReference>
<dbReference type="GO" id="GO:0003747">
    <property type="term" value="F:translation release factor activity"/>
    <property type="evidence" value="ECO:0007669"/>
    <property type="project" value="InterPro"/>
</dbReference>
<gene>
    <name evidence="7" type="ORF">HUG17_2548</name>
</gene>
<dbReference type="InterPro" id="IPR052405">
    <property type="entry name" value="Mito_Transl_Release_Factor"/>
</dbReference>
<protein>
    <submittedName>
        <fullName evidence="7">Peptide chain release factor</fullName>
    </submittedName>
</protein>
<comment type="caution">
    <text evidence="7">The sequence shown here is derived from an EMBL/GenBank/DDBJ whole genome shotgun (WGS) entry which is preliminary data.</text>
</comment>
<evidence type="ECO:0000256" key="2">
    <source>
        <dbReference type="ARBA" id="ARBA00010835"/>
    </source>
</evidence>
<dbReference type="InterPro" id="IPR045853">
    <property type="entry name" value="Pep_chain_release_fac_I_sf"/>
</dbReference>
<reference evidence="7" key="1">
    <citation type="submission" date="2020-06" db="EMBL/GenBank/DDBJ databases">
        <authorList>
            <person name="Ji K."/>
            <person name="Li J."/>
        </authorList>
    </citation>
    <scope>NUCLEOTIDE SEQUENCE</scope>
    <source>
        <strain evidence="7">JKM2019</strain>
        <tissue evidence="7">Whole body</tissue>
    </source>
</reference>
<dbReference type="PANTHER" id="PTHR46203:SF1">
    <property type="entry name" value="MITOCHONDRIAL TRANSLATION RELEASE FACTOR IN RESCUE"/>
    <property type="match status" value="1"/>
</dbReference>
<evidence type="ECO:0000256" key="1">
    <source>
        <dbReference type="ARBA" id="ARBA00004173"/>
    </source>
</evidence>
<sequence>MCINSTTKIITRSCVRRLYKDLLRFGRNELQYTNKDYFCQRIRKEFRVNRNLDRPEDIEYYYKKGLTLLQKRAILLQNSIAVSNYFKQQQFQIHSSQICFKFIPDKSRLPVLNENDIEEQFVQGSGPGGQNVNRLQNCVILKHLPTGIIVKCHQERLLQRNRKLARQLLLQRLDVHYNGTDSIVEQKKRYILSRLEQREQRFSDLRMKKLQYQKIFQQQRQKQQQQQQESDYNEN</sequence>
<evidence type="ECO:0000313" key="7">
    <source>
        <dbReference type="EMBL" id="KAH7638515.1"/>
    </source>
</evidence>
<feature type="domain" description="Complex 1 LYR protein" evidence="6">
    <location>
        <begin position="15"/>
        <end position="70"/>
    </location>
</feature>
<feature type="domain" description="Prokaryotic-type class I peptide chain release factors" evidence="5">
    <location>
        <begin position="112"/>
        <end position="214"/>
    </location>
</feature>
<dbReference type="EMBL" id="SDOV01000007">
    <property type="protein sequence ID" value="KAH7638515.1"/>
    <property type="molecule type" value="Genomic_DNA"/>
</dbReference>
<dbReference type="Proteomes" id="UP000828236">
    <property type="component" value="Unassembled WGS sequence"/>
</dbReference>
<dbReference type="Pfam" id="PF05347">
    <property type="entry name" value="Complex1_LYR"/>
    <property type="match status" value="1"/>
</dbReference>
<comment type="subcellular location">
    <subcellularLocation>
        <location evidence="1">Mitochondrion</location>
    </subcellularLocation>
</comment>
<dbReference type="InterPro" id="IPR000352">
    <property type="entry name" value="Pep_chain_release_fac_I"/>
</dbReference>
<dbReference type="InterPro" id="IPR008011">
    <property type="entry name" value="Complex1_LYR_dom"/>
</dbReference>
<dbReference type="Gene3D" id="3.30.160.20">
    <property type="match status" value="1"/>
</dbReference>
<evidence type="ECO:0000259" key="5">
    <source>
        <dbReference type="Pfam" id="PF00472"/>
    </source>
</evidence>
<dbReference type="AlphaFoldDB" id="A0A9D4SEX5"/>
<keyword evidence="4" id="KW-0496">Mitochondrion</keyword>
<proteinExistence type="inferred from homology"/>
<comment type="similarity">
    <text evidence="2">Belongs to the prokaryotic/mitochondrial release factor family.</text>
</comment>
<dbReference type="GO" id="GO:0005739">
    <property type="term" value="C:mitochondrion"/>
    <property type="evidence" value="ECO:0007669"/>
    <property type="project" value="UniProtKB-SubCell"/>
</dbReference>
<dbReference type="InterPro" id="IPR045300">
    <property type="entry name" value="Complex1_LYR_MIEF1-MP"/>
</dbReference>
<dbReference type="PANTHER" id="PTHR46203">
    <property type="entry name" value="PROBABLE PEPTIDE CHAIN RELEASE FACTOR C12ORF65"/>
    <property type="match status" value="1"/>
</dbReference>
<dbReference type="SUPFAM" id="SSF75620">
    <property type="entry name" value="Release factor"/>
    <property type="match status" value="1"/>
</dbReference>
<evidence type="ECO:0000256" key="4">
    <source>
        <dbReference type="ARBA" id="ARBA00023128"/>
    </source>
</evidence>